<sequence length="47" mass="5269">MSGGRLFSGRRRFPDIARVVVQNPPDQRMRHETPDGSGLYGDMVHTA</sequence>
<accession>A0A0N1FLM7</accession>
<dbReference type="EMBL" id="JUFX02000124">
    <property type="protein sequence ID" value="KPH87331.1"/>
    <property type="molecule type" value="Genomic_DNA"/>
</dbReference>
<organism evidence="2 3">
    <name type="scientific">Komagataeibacter intermedius AF2</name>
    <dbReference type="NCBI Taxonomy" id="1458464"/>
    <lineage>
        <taxon>Bacteria</taxon>
        <taxon>Pseudomonadati</taxon>
        <taxon>Pseudomonadota</taxon>
        <taxon>Alphaproteobacteria</taxon>
        <taxon>Acetobacterales</taxon>
        <taxon>Acetobacteraceae</taxon>
        <taxon>Komagataeibacter</taxon>
    </lineage>
</organism>
<evidence type="ECO:0000313" key="2">
    <source>
        <dbReference type="EMBL" id="KPH87331.1"/>
    </source>
</evidence>
<evidence type="ECO:0000256" key="1">
    <source>
        <dbReference type="SAM" id="MobiDB-lite"/>
    </source>
</evidence>
<feature type="region of interest" description="Disordered" evidence="1">
    <location>
        <begin position="22"/>
        <end position="47"/>
    </location>
</feature>
<evidence type="ECO:0000313" key="3">
    <source>
        <dbReference type="Proteomes" id="UP000031553"/>
    </source>
</evidence>
<dbReference type="Proteomes" id="UP000031553">
    <property type="component" value="Unassembled WGS sequence"/>
</dbReference>
<reference evidence="2 3" key="1">
    <citation type="submission" date="2015-07" db="EMBL/GenBank/DDBJ databases">
        <title>Draft Genome Sequence of Komagataeibacter intermedius Strain AF2, Isolated from Kombucha Tea.</title>
        <authorList>
            <person name="Santos R.A."/>
            <person name="Berretta A.A."/>
            <person name="Barud H.S."/>
            <person name="Ribeiro S.J."/>
            <person name="Gonzalez-Garcia L.N."/>
            <person name="Zucchi T.D."/>
            <person name="Goldman G.H."/>
            <person name="Riano-Pachon D.M."/>
        </authorList>
    </citation>
    <scope>NUCLEOTIDE SEQUENCE [LARGE SCALE GENOMIC DNA]</scope>
    <source>
        <strain evidence="2 3">AF2</strain>
    </source>
</reference>
<comment type="caution">
    <text evidence="2">The sequence shown here is derived from an EMBL/GenBank/DDBJ whole genome shotgun (WGS) entry which is preliminary data.</text>
</comment>
<dbReference type="AlphaFoldDB" id="A0A0N1FLM7"/>
<protein>
    <submittedName>
        <fullName evidence="2">Uncharacterized protein</fullName>
    </submittedName>
</protein>
<gene>
    <name evidence="2" type="ORF">GLUCOINTEAF2_0202168</name>
</gene>
<name>A0A0N1FLM7_9PROT</name>
<proteinExistence type="predicted"/>